<dbReference type="PROSITE" id="PS01125">
    <property type="entry name" value="ROK"/>
    <property type="match status" value="1"/>
</dbReference>
<dbReference type="EMBL" id="WWCU01000004">
    <property type="protein sequence ID" value="MYN06747.1"/>
    <property type="molecule type" value="Genomic_DNA"/>
</dbReference>
<comment type="caution">
    <text evidence="2">The sequence shown here is derived from an EMBL/GenBank/DDBJ whole genome shotgun (WGS) entry which is preliminary data.</text>
</comment>
<dbReference type="Pfam" id="PF00480">
    <property type="entry name" value="ROK"/>
    <property type="match status" value="1"/>
</dbReference>
<evidence type="ECO:0000256" key="1">
    <source>
        <dbReference type="ARBA" id="ARBA00006479"/>
    </source>
</evidence>
<accession>A0A7X4KL34</accession>
<sequence>MTRACYAVDVGGTKIAAALVDETGRELAACRRPTNAAQGGAAVLEAMAACIDELSATLAAGYTGHGYTVAGIGISAAGVIDPVRAAVADATDAMPGWKGTELGAWFSQRYGMPVYAANDVHCALLGELWLNPALAGRQGTVAMLALGTGLGGAIAVQGRIQAGKHFLAGHFGRALVYDASSGKAVPVESLVSGTGLQNLYRRGHSAQAGQDGAAIMRLAASGDVAASSALSTWLDHLALQLHNIYWTCDPEVLLLGGGVTDTRQLWWDTLLERVAALGASLDIQPAALGNRAGIAGAAKLVWNADEKL</sequence>
<dbReference type="PANTHER" id="PTHR18964">
    <property type="entry name" value="ROK (REPRESSOR, ORF, KINASE) FAMILY"/>
    <property type="match status" value="1"/>
</dbReference>
<dbReference type="InterPro" id="IPR043129">
    <property type="entry name" value="ATPase_NBD"/>
</dbReference>
<dbReference type="SUPFAM" id="SSF53067">
    <property type="entry name" value="Actin-like ATPase domain"/>
    <property type="match status" value="1"/>
</dbReference>
<proteinExistence type="inferred from homology"/>
<dbReference type="RefSeq" id="WP_161071143.1">
    <property type="nucleotide sequence ID" value="NZ_WWCU01000004.1"/>
</dbReference>
<dbReference type="InterPro" id="IPR049874">
    <property type="entry name" value="ROK_cs"/>
</dbReference>
<dbReference type="InterPro" id="IPR000600">
    <property type="entry name" value="ROK"/>
</dbReference>
<name>A0A7X4KL34_9BURK</name>
<protein>
    <submittedName>
        <fullName evidence="2">ROK family protein</fullName>
    </submittedName>
</protein>
<keyword evidence="3" id="KW-1185">Reference proteome</keyword>
<evidence type="ECO:0000313" key="3">
    <source>
        <dbReference type="Proteomes" id="UP000450676"/>
    </source>
</evidence>
<dbReference type="Gene3D" id="3.30.420.40">
    <property type="match status" value="2"/>
</dbReference>
<comment type="similarity">
    <text evidence="1">Belongs to the ROK (NagC/XylR) family.</text>
</comment>
<organism evidence="2 3">
    <name type="scientific">Pseudoduganella aquatica</name>
    <dbReference type="NCBI Taxonomy" id="2660641"/>
    <lineage>
        <taxon>Bacteria</taxon>
        <taxon>Pseudomonadati</taxon>
        <taxon>Pseudomonadota</taxon>
        <taxon>Betaproteobacteria</taxon>
        <taxon>Burkholderiales</taxon>
        <taxon>Oxalobacteraceae</taxon>
        <taxon>Telluria group</taxon>
        <taxon>Pseudoduganella</taxon>
    </lineage>
</organism>
<dbReference type="AlphaFoldDB" id="A0A7X4KL34"/>
<gene>
    <name evidence="2" type="ORF">GTP77_05290</name>
</gene>
<dbReference type="PANTHER" id="PTHR18964:SF149">
    <property type="entry name" value="BIFUNCTIONAL UDP-N-ACETYLGLUCOSAMINE 2-EPIMERASE_N-ACETYLMANNOSAMINE KINASE"/>
    <property type="match status" value="1"/>
</dbReference>
<dbReference type="Proteomes" id="UP000450676">
    <property type="component" value="Unassembled WGS sequence"/>
</dbReference>
<evidence type="ECO:0000313" key="2">
    <source>
        <dbReference type="EMBL" id="MYN06747.1"/>
    </source>
</evidence>
<reference evidence="2 3" key="1">
    <citation type="submission" date="2019-12" db="EMBL/GenBank/DDBJ databases">
        <title>Novel species isolated from a subtropical stream in China.</title>
        <authorList>
            <person name="Lu H."/>
        </authorList>
    </citation>
    <scope>NUCLEOTIDE SEQUENCE [LARGE SCALE GENOMIC DNA]</scope>
    <source>
        <strain evidence="2 3">FT127W</strain>
    </source>
</reference>